<organism evidence="1 2">
    <name type="scientific">Helianthus annuus</name>
    <name type="common">Common sunflower</name>
    <dbReference type="NCBI Taxonomy" id="4232"/>
    <lineage>
        <taxon>Eukaryota</taxon>
        <taxon>Viridiplantae</taxon>
        <taxon>Streptophyta</taxon>
        <taxon>Embryophyta</taxon>
        <taxon>Tracheophyta</taxon>
        <taxon>Spermatophyta</taxon>
        <taxon>Magnoliopsida</taxon>
        <taxon>eudicotyledons</taxon>
        <taxon>Gunneridae</taxon>
        <taxon>Pentapetalae</taxon>
        <taxon>asterids</taxon>
        <taxon>campanulids</taxon>
        <taxon>Asterales</taxon>
        <taxon>Asteraceae</taxon>
        <taxon>Asteroideae</taxon>
        <taxon>Heliantheae alliance</taxon>
        <taxon>Heliantheae</taxon>
        <taxon>Helianthus</taxon>
    </lineage>
</organism>
<dbReference type="Gramene" id="mRNA:HanXRQr2_Chr13g0607971">
    <property type="protein sequence ID" value="CDS:HanXRQr2_Chr13g0607971.1"/>
    <property type="gene ID" value="HanXRQr2_Chr13g0607971"/>
</dbReference>
<name>A0A9K3HE08_HELAN</name>
<dbReference type="AlphaFoldDB" id="A0A9K3HE08"/>
<dbReference type="Proteomes" id="UP000215914">
    <property type="component" value="Unassembled WGS sequence"/>
</dbReference>
<evidence type="ECO:0000313" key="2">
    <source>
        <dbReference type="Proteomes" id="UP000215914"/>
    </source>
</evidence>
<sequence length="55" mass="6479">MWCHRSTWWKIIGHALDLLLHFCFFPPLKQVLFTKLVLLCLSVLASNEKILLGFH</sequence>
<protein>
    <submittedName>
        <fullName evidence="1">Uncharacterized protein</fullName>
    </submittedName>
</protein>
<proteinExistence type="predicted"/>
<evidence type="ECO:0000313" key="1">
    <source>
        <dbReference type="EMBL" id="KAF5775074.1"/>
    </source>
</evidence>
<reference evidence="1" key="1">
    <citation type="journal article" date="2017" name="Nature">
        <title>The sunflower genome provides insights into oil metabolism, flowering and Asterid evolution.</title>
        <authorList>
            <person name="Badouin H."/>
            <person name="Gouzy J."/>
            <person name="Grassa C.J."/>
            <person name="Murat F."/>
            <person name="Staton S.E."/>
            <person name="Cottret L."/>
            <person name="Lelandais-Briere C."/>
            <person name="Owens G.L."/>
            <person name="Carrere S."/>
            <person name="Mayjonade B."/>
            <person name="Legrand L."/>
            <person name="Gill N."/>
            <person name="Kane N.C."/>
            <person name="Bowers J.E."/>
            <person name="Hubner S."/>
            <person name="Bellec A."/>
            <person name="Berard A."/>
            <person name="Berges H."/>
            <person name="Blanchet N."/>
            <person name="Boniface M.C."/>
            <person name="Brunel D."/>
            <person name="Catrice O."/>
            <person name="Chaidir N."/>
            <person name="Claudel C."/>
            <person name="Donnadieu C."/>
            <person name="Faraut T."/>
            <person name="Fievet G."/>
            <person name="Helmstetter N."/>
            <person name="King M."/>
            <person name="Knapp S.J."/>
            <person name="Lai Z."/>
            <person name="Le Paslier M.C."/>
            <person name="Lippi Y."/>
            <person name="Lorenzon L."/>
            <person name="Mandel J.R."/>
            <person name="Marage G."/>
            <person name="Marchand G."/>
            <person name="Marquand E."/>
            <person name="Bret-Mestries E."/>
            <person name="Morien E."/>
            <person name="Nambeesan S."/>
            <person name="Nguyen T."/>
            <person name="Pegot-Espagnet P."/>
            <person name="Pouilly N."/>
            <person name="Raftis F."/>
            <person name="Sallet E."/>
            <person name="Schiex T."/>
            <person name="Thomas J."/>
            <person name="Vandecasteele C."/>
            <person name="Vares D."/>
            <person name="Vear F."/>
            <person name="Vautrin S."/>
            <person name="Crespi M."/>
            <person name="Mangin B."/>
            <person name="Burke J.M."/>
            <person name="Salse J."/>
            <person name="Munos S."/>
            <person name="Vincourt P."/>
            <person name="Rieseberg L.H."/>
            <person name="Langlade N.B."/>
        </authorList>
    </citation>
    <scope>NUCLEOTIDE SEQUENCE</scope>
    <source>
        <tissue evidence="1">Leaves</tissue>
    </source>
</reference>
<comment type="caution">
    <text evidence="1">The sequence shown here is derived from an EMBL/GenBank/DDBJ whole genome shotgun (WGS) entry which is preliminary data.</text>
</comment>
<gene>
    <name evidence="1" type="ORF">HanXRQr2_Chr13g0607971</name>
</gene>
<reference evidence="1" key="2">
    <citation type="submission" date="2020-06" db="EMBL/GenBank/DDBJ databases">
        <title>Helianthus annuus Genome sequencing and assembly Release 2.</title>
        <authorList>
            <person name="Gouzy J."/>
            <person name="Langlade N."/>
            <person name="Munos S."/>
        </authorList>
    </citation>
    <scope>NUCLEOTIDE SEQUENCE</scope>
    <source>
        <tissue evidence="1">Leaves</tissue>
    </source>
</reference>
<keyword evidence="2" id="KW-1185">Reference proteome</keyword>
<dbReference type="EMBL" id="MNCJ02000328">
    <property type="protein sequence ID" value="KAF5775074.1"/>
    <property type="molecule type" value="Genomic_DNA"/>
</dbReference>
<accession>A0A9K3HE08</accession>